<sequence>MGQGTFKENCAGASLRRCSRRCLGPLTFHPHAKGSSISLRAGGLLAERVGCSFKDAIVFTSRPLRVGEVARLQVERGEGHWHGALRLGVASWHPSHLDPDLLPPFACPDLQQLPGFWVEPLPEECASPGNELAFWVTRRGELHFQVNGGCKHKLLGGIDISAPLWGLIDVYGQTRALWMLGKYKDGYFTRTDHVIL</sequence>
<name>W5NF26_LEPOC</name>
<keyword evidence="7" id="KW-1185">Reference proteome</keyword>
<protein>
    <submittedName>
        <fullName evidence="6">E3 ubiquitin-protein ligase NEURL3-like</fullName>
    </submittedName>
</protein>
<dbReference type="InterPro" id="IPR043136">
    <property type="entry name" value="B30.2/SPRY_sf"/>
</dbReference>
<feature type="domain" description="NHR" evidence="5">
    <location>
        <begin position="25"/>
        <end position="182"/>
    </location>
</feature>
<dbReference type="InterPro" id="IPR006573">
    <property type="entry name" value="NHR_dom"/>
</dbReference>
<evidence type="ECO:0000313" key="6">
    <source>
        <dbReference type="Ensembl" id="ENSLOCP00000019235.1"/>
    </source>
</evidence>
<dbReference type="STRING" id="7918.ENSLOCP00000019235"/>
<dbReference type="KEGG" id="loc:107076832"/>
<dbReference type="PANTHER" id="PTHR12429">
    <property type="entry name" value="NEURALIZED"/>
    <property type="match status" value="1"/>
</dbReference>
<dbReference type="GeneTree" id="ENSGT00940000156696"/>
<dbReference type="GO" id="GO:0061630">
    <property type="term" value="F:ubiquitin protein ligase activity"/>
    <property type="evidence" value="ECO:0000318"/>
    <property type="project" value="GO_Central"/>
</dbReference>
<dbReference type="HOGENOM" id="CLU_091737_1_0_1"/>
<evidence type="ECO:0000256" key="4">
    <source>
        <dbReference type="ARBA" id="ARBA00022833"/>
    </source>
</evidence>
<dbReference type="GO" id="GO:0070086">
    <property type="term" value="P:ubiquitin-dependent endocytosis"/>
    <property type="evidence" value="ECO:0000318"/>
    <property type="project" value="GO_Central"/>
</dbReference>
<dbReference type="Proteomes" id="UP000018468">
    <property type="component" value="Linkage group LG1"/>
</dbReference>
<keyword evidence="4" id="KW-0862">Zinc</keyword>
<dbReference type="GO" id="GO:0005769">
    <property type="term" value="C:early endosome"/>
    <property type="evidence" value="ECO:0000318"/>
    <property type="project" value="GO_Central"/>
</dbReference>
<dbReference type="EMBL" id="AHAT01031429">
    <property type="status" value="NOT_ANNOTATED_CDS"/>
    <property type="molecule type" value="Genomic_DNA"/>
</dbReference>
<dbReference type="Bgee" id="ENSLOCG00000015625">
    <property type="expression patterns" value="Expressed in intestine and 4 other cell types or tissues"/>
</dbReference>
<keyword evidence="1" id="KW-0479">Metal-binding</keyword>
<dbReference type="Ensembl" id="ENSLOCT00000019267.1">
    <property type="protein sequence ID" value="ENSLOCP00000019235.1"/>
    <property type="gene ID" value="ENSLOCG00000015625.1"/>
</dbReference>
<evidence type="ECO:0000313" key="7">
    <source>
        <dbReference type="Proteomes" id="UP000018468"/>
    </source>
</evidence>
<keyword evidence="3" id="KW-0863">Zinc-finger</keyword>
<dbReference type="PANTHER" id="PTHR12429:SF36">
    <property type="entry name" value="E3 UBIQUITIN-PROTEIN LIGASE NEURL3"/>
    <property type="match status" value="1"/>
</dbReference>
<reference evidence="7" key="1">
    <citation type="submission" date="2011-12" db="EMBL/GenBank/DDBJ databases">
        <title>The Draft Genome of Lepisosteus oculatus.</title>
        <authorList>
            <consortium name="The Broad Institute Genome Assembly &amp; Analysis Group"/>
            <consortium name="Computational R&amp;D Group"/>
            <consortium name="and Sequencing Platform"/>
            <person name="Di Palma F."/>
            <person name="Alfoldi J."/>
            <person name="Johnson J."/>
            <person name="Berlin A."/>
            <person name="Gnerre S."/>
            <person name="Jaffe D."/>
            <person name="MacCallum I."/>
            <person name="Young S."/>
            <person name="Walker B.J."/>
            <person name="Lander E.S."/>
            <person name="Lindblad-Toh K."/>
        </authorList>
    </citation>
    <scope>NUCLEOTIDE SEQUENCE [LARGE SCALE GENOMIC DNA]</scope>
</reference>
<evidence type="ECO:0000256" key="3">
    <source>
        <dbReference type="ARBA" id="ARBA00022771"/>
    </source>
</evidence>
<dbReference type="AlphaFoldDB" id="W5NF26"/>
<dbReference type="OrthoDB" id="6078042at2759"/>
<proteinExistence type="predicted"/>
<accession>W5NF26</accession>
<dbReference type="InParanoid" id="W5NF26"/>
<dbReference type="EMBL" id="AHAT01031430">
    <property type="status" value="NOT_ANNOTATED_CDS"/>
    <property type="molecule type" value="Genomic_DNA"/>
</dbReference>
<dbReference type="InterPro" id="IPR037962">
    <property type="entry name" value="Neuralized"/>
</dbReference>
<keyword evidence="2" id="KW-0677">Repeat</keyword>
<evidence type="ECO:0000259" key="5">
    <source>
        <dbReference type="PROSITE" id="PS51065"/>
    </source>
</evidence>
<evidence type="ECO:0000256" key="1">
    <source>
        <dbReference type="ARBA" id="ARBA00022723"/>
    </source>
</evidence>
<reference evidence="6" key="3">
    <citation type="submission" date="2025-09" db="UniProtKB">
        <authorList>
            <consortium name="Ensembl"/>
        </authorList>
    </citation>
    <scope>IDENTIFICATION</scope>
</reference>
<dbReference type="GO" id="GO:0008270">
    <property type="term" value="F:zinc ion binding"/>
    <property type="evidence" value="ECO:0007669"/>
    <property type="project" value="UniProtKB-KW"/>
</dbReference>
<dbReference type="Gene3D" id="2.60.120.920">
    <property type="match status" value="1"/>
</dbReference>
<dbReference type="SMART" id="SM00588">
    <property type="entry name" value="NEUZ"/>
    <property type="match status" value="1"/>
</dbReference>
<dbReference type="PROSITE" id="PS51065">
    <property type="entry name" value="NHR"/>
    <property type="match status" value="1"/>
</dbReference>
<reference evidence="6" key="2">
    <citation type="submission" date="2025-08" db="UniProtKB">
        <authorList>
            <consortium name="Ensembl"/>
        </authorList>
    </citation>
    <scope>IDENTIFICATION</scope>
</reference>
<dbReference type="OMA" id="FKENCAG"/>
<evidence type="ECO:0000256" key="2">
    <source>
        <dbReference type="ARBA" id="ARBA00022737"/>
    </source>
</evidence>
<dbReference type="FunFam" id="2.60.120.920:FF:000005">
    <property type="entry name" value="Putative E3 ubiquitin-protein ligase NEURL1B"/>
    <property type="match status" value="1"/>
</dbReference>
<dbReference type="eggNOG" id="KOG4625">
    <property type="taxonomic scope" value="Eukaryota"/>
</dbReference>
<dbReference type="Pfam" id="PF07177">
    <property type="entry name" value="Neuralized"/>
    <property type="match status" value="1"/>
</dbReference>
<organism evidence="6 7">
    <name type="scientific">Lepisosteus oculatus</name>
    <name type="common">Spotted gar</name>
    <dbReference type="NCBI Taxonomy" id="7918"/>
    <lineage>
        <taxon>Eukaryota</taxon>
        <taxon>Metazoa</taxon>
        <taxon>Chordata</taxon>
        <taxon>Craniata</taxon>
        <taxon>Vertebrata</taxon>
        <taxon>Euteleostomi</taxon>
        <taxon>Actinopterygii</taxon>
        <taxon>Neopterygii</taxon>
        <taxon>Holostei</taxon>
        <taxon>Semionotiformes</taxon>
        <taxon>Lepisosteidae</taxon>
        <taxon>Lepisosteus</taxon>
    </lineage>
</organism>